<keyword evidence="1" id="KW-1133">Transmembrane helix</keyword>
<protein>
    <submittedName>
        <fullName evidence="2">Uncharacterized protein</fullName>
    </submittedName>
</protein>
<keyword evidence="1" id="KW-0812">Transmembrane</keyword>
<dbReference type="EMBL" id="UGSZ01000001">
    <property type="protein sequence ID" value="SUB56812.1"/>
    <property type="molecule type" value="Genomic_DNA"/>
</dbReference>
<dbReference type="AlphaFoldDB" id="A0A379C3A1"/>
<feature type="transmembrane region" description="Helical" evidence="1">
    <location>
        <begin position="5"/>
        <end position="21"/>
    </location>
</feature>
<dbReference type="OrthoDB" id="9939784at2"/>
<dbReference type="RefSeq" id="WP_019034382.1">
    <property type="nucleotide sequence ID" value="NZ_UGSZ01000001.1"/>
</dbReference>
<organism evidence="2 3">
    <name type="scientific">Peptoniphilus lacrimalis</name>
    <dbReference type="NCBI Taxonomy" id="33031"/>
    <lineage>
        <taxon>Bacteria</taxon>
        <taxon>Bacillati</taxon>
        <taxon>Bacillota</taxon>
        <taxon>Tissierellia</taxon>
        <taxon>Tissierellales</taxon>
        <taxon>Peptoniphilaceae</taxon>
        <taxon>Peptoniphilus</taxon>
    </lineage>
</organism>
<sequence length="301" mass="35487">MKNKIFIFIGILIIIFSILFIKTDFFKNKSIPEAYNIDKKVYLEKKDSKYFYKDLVLNKDQSILLTSEGEKFSFGKDKEIILKIHGYPLRKRESYENKKEKDLLINFSKKENFREEKKPEGEFYIDSQTIKSAPQGEFFIVLTNLHENYYLENLFLEIVNKGEYPNASKISFKDGKTFEFIDLDVFKYDGNLKSYPIEMESKDLQKISEALEGGELLGEDQIYALAPEDGSYDLIFYGKKGNSYLHVFDPKPNSDGFYYYEFINEEDGRAYSLKLKKNLFNIIKDLVFEKYKIINNLDLQK</sequence>
<evidence type="ECO:0000256" key="1">
    <source>
        <dbReference type="SAM" id="Phobius"/>
    </source>
</evidence>
<evidence type="ECO:0000313" key="2">
    <source>
        <dbReference type="EMBL" id="SUB56812.1"/>
    </source>
</evidence>
<accession>A0A379C3A1</accession>
<reference evidence="2 3" key="1">
    <citation type="submission" date="2018-06" db="EMBL/GenBank/DDBJ databases">
        <authorList>
            <consortium name="Pathogen Informatics"/>
            <person name="Doyle S."/>
        </authorList>
    </citation>
    <scope>NUCLEOTIDE SEQUENCE [LARGE SCALE GENOMIC DNA]</scope>
    <source>
        <strain evidence="2 3">NCTC13149</strain>
    </source>
</reference>
<dbReference type="Proteomes" id="UP000255517">
    <property type="component" value="Unassembled WGS sequence"/>
</dbReference>
<evidence type="ECO:0000313" key="3">
    <source>
        <dbReference type="Proteomes" id="UP000255517"/>
    </source>
</evidence>
<dbReference type="STRING" id="1122949.GCA_000378725_00429"/>
<name>A0A379C3A1_9FIRM</name>
<gene>
    <name evidence="2" type="ORF">NCTC13149_00618</name>
</gene>
<keyword evidence="1" id="KW-0472">Membrane</keyword>
<proteinExistence type="predicted"/>